<sequence length="69" mass="7803">MQVHQLIRINELASHKGQRGLIPVSPATLWRWVKAGKFPEPIRLSDRVTAWEASKVNAWIQSQSGEARA</sequence>
<comment type="caution">
    <text evidence="1">The sequence shown here is derived from an EMBL/GenBank/DDBJ whole genome shotgun (WGS) entry which is preliminary data.</text>
</comment>
<keyword evidence="2" id="KW-1185">Reference proteome</keyword>
<dbReference type="RefSeq" id="WP_105749846.1">
    <property type="nucleotide sequence ID" value="NZ_PVLQ01000153.1"/>
</dbReference>
<name>A0A2S9K043_9BURK</name>
<dbReference type="SUPFAM" id="SSF46955">
    <property type="entry name" value="Putative DNA-binding domain"/>
    <property type="match status" value="1"/>
</dbReference>
<proteinExistence type="predicted"/>
<evidence type="ECO:0000313" key="2">
    <source>
        <dbReference type="Proteomes" id="UP000238589"/>
    </source>
</evidence>
<dbReference type="InterPro" id="IPR010260">
    <property type="entry name" value="AlpA"/>
</dbReference>
<dbReference type="EMBL" id="PVLQ01000153">
    <property type="protein sequence ID" value="PRD63818.1"/>
    <property type="molecule type" value="Genomic_DNA"/>
</dbReference>
<dbReference type="Gene3D" id="1.10.238.160">
    <property type="match status" value="1"/>
</dbReference>
<gene>
    <name evidence="1" type="ORF">C6P64_17710</name>
</gene>
<dbReference type="Proteomes" id="UP000238589">
    <property type="component" value="Unassembled WGS sequence"/>
</dbReference>
<accession>A0A2S9K043</accession>
<evidence type="ECO:0000313" key="1">
    <source>
        <dbReference type="EMBL" id="PRD63818.1"/>
    </source>
</evidence>
<dbReference type="OrthoDB" id="5298532at2"/>
<dbReference type="InterPro" id="IPR009061">
    <property type="entry name" value="DNA-bd_dom_put_sf"/>
</dbReference>
<dbReference type="AlphaFoldDB" id="A0A2S9K043"/>
<reference evidence="1 2" key="1">
    <citation type="submission" date="2018-03" db="EMBL/GenBank/DDBJ databases">
        <title>Comparative genomics illustrates the genes involved in a hyperalkaliphilic mechanisms of Serpentinomonas isolated from highly-alkaline calcium-rich serpentinized springs.</title>
        <authorList>
            <person name="Suzuki S."/>
            <person name="Ishii S."/>
            <person name="Walworth N."/>
            <person name="Bird L."/>
            <person name="Kuenen J.G."/>
            <person name="Nealson K.H."/>
        </authorList>
    </citation>
    <scope>NUCLEOTIDE SEQUENCE [LARGE SCALE GENOMIC DNA]</scope>
    <source>
        <strain evidence="1 2">P1</strain>
    </source>
</reference>
<organism evidence="1 2">
    <name type="scientific">Malikia granosa</name>
    <dbReference type="NCBI Taxonomy" id="263067"/>
    <lineage>
        <taxon>Bacteria</taxon>
        <taxon>Pseudomonadati</taxon>
        <taxon>Pseudomonadota</taxon>
        <taxon>Betaproteobacteria</taxon>
        <taxon>Burkholderiales</taxon>
        <taxon>Comamonadaceae</taxon>
        <taxon>Malikia</taxon>
    </lineage>
</organism>
<protein>
    <submittedName>
        <fullName evidence="1">Transcriptional regulator</fullName>
    </submittedName>
</protein>
<dbReference type="Pfam" id="PF05930">
    <property type="entry name" value="Phage_AlpA"/>
    <property type="match status" value="1"/>
</dbReference>